<organism evidence="2">
    <name type="scientific">Pongo abelii</name>
    <name type="common">Sumatran orangutan</name>
    <name type="synonym">Pongo pygmaeus abelii</name>
    <dbReference type="NCBI Taxonomy" id="9601"/>
    <lineage>
        <taxon>Eukaryota</taxon>
        <taxon>Metazoa</taxon>
        <taxon>Chordata</taxon>
        <taxon>Craniata</taxon>
        <taxon>Vertebrata</taxon>
        <taxon>Euteleostomi</taxon>
        <taxon>Mammalia</taxon>
        <taxon>Eutheria</taxon>
        <taxon>Euarchontoglires</taxon>
        <taxon>Primates</taxon>
        <taxon>Haplorrhini</taxon>
        <taxon>Catarrhini</taxon>
        <taxon>Hominidae</taxon>
        <taxon>Pongo</taxon>
    </lineage>
</organism>
<feature type="compositionally biased region" description="Basic and acidic residues" evidence="1">
    <location>
        <begin position="31"/>
        <end position="51"/>
    </location>
</feature>
<feature type="region of interest" description="Disordered" evidence="1">
    <location>
        <begin position="28"/>
        <end position="51"/>
    </location>
</feature>
<name>A0A2J8SJZ8_PONAB</name>
<proteinExistence type="predicted"/>
<dbReference type="AlphaFoldDB" id="A0A2J8SJZ8"/>
<reference evidence="2" key="1">
    <citation type="submission" date="2017-12" db="EMBL/GenBank/DDBJ databases">
        <title>High-resolution comparative analysis of great ape genomes.</title>
        <authorList>
            <person name="Pollen A."/>
            <person name="Hastie A."/>
            <person name="Hormozdiari F."/>
            <person name="Dougherty M."/>
            <person name="Liu R."/>
            <person name="Chaisson M."/>
            <person name="Hoppe E."/>
            <person name="Hill C."/>
            <person name="Pang A."/>
            <person name="Hillier L."/>
            <person name="Baker C."/>
            <person name="Armstrong J."/>
            <person name="Shendure J."/>
            <person name="Paten B."/>
            <person name="Wilson R."/>
            <person name="Chao H."/>
            <person name="Schneider V."/>
            <person name="Ventura M."/>
            <person name="Kronenberg Z."/>
            <person name="Murali S."/>
            <person name="Gordon D."/>
            <person name="Cantsilieris S."/>
            <person name="Munson K."/>
            <person name="Nelson B."/>
            <person name="Raja A."/>
            <person name="Underwood J."/>
            <person name="Diekhans M."/>
            <person name="Fiddes I."/>
            <person name="Haussler D."/>
            <person name="Eichler E."/>
        </authorList>
    </citation>
    <scope>NUCLEOTIDE SEQUENCE [LARGE SCALE GENOMIC DNA]</scope>
    <source>
        <strain evidence="2">Susie</strain>
    </source>
</reference>
<sequence length="85" mass="9565">MATALDPDQAKKQKMLVEEMALLRGVQEQQVRPECEVTKPEKEKASDDPEDRHLPLCWFSVEMMYINLGRACTVRMGLGSGGGER</sequence>
<gene>
    <name evidence="2" type="ORF">CR201_G0042526</name>
</gene>
<feature type="non-terminal residue" evidence="2">
    <location>
        <position position="85"/>
    </location>
</feature>
<evidence type="ECO:0000313" key="2">
    <source>
        <dbReference type="EMBL" id="PNJ21101.1"/>
    </source>
</evidence>
<protein>
    <submittedName>
        <fullName evidence="2">T0150906 isoform 1</fullName>
    </submittedName>
</protein>
<comment type="caution">
    <text evidence="2">The sequence shown here is derived from an EMBL/GenBank/DDBJ whole genome shotgun (WGS) entry which is preliminary data.</text>
</comment>
<dbReference type="EMBL" id="NDHI03003564">
    <property type="protein sequence ID" value="PNJ21101.1"/>
    <property type="molecule type" value="Genomic_DNA"/>
</dbReference>
<evidence type="ECO:0000256" key="1">
    <source>
        <dbReference type="SAM" id="MobiDB-lite"/>
    </source>
</evidence>
<accession>A0A2J8SJZ8</accession>